<evidence type="ECO:0000256" key="7">
    <source>
        <dbReference type="ARBA" id="ARBA00023026"/>
    </source>
</evidence>
<dbReference type="InterPro" id="IPR001579">
    <property type="entry name" value="Glyco_hydro_18_chit_AS"/>
</dbReference>
<keyword evidence="17" id="KW-1185">Reference proteome</keyword>
<keyword evidence="5 11" id="KW-0378">Hydrolase</keyword>
<dbReference type="GO" id="GO:0006032">
    <property type="term" value="P:chitin catabolic process"/>
    <property type="evidence" value="ECO:0007669"/>
    <property type="project" value="UniProtKB-KW"/>
</dbReference>
<dbReference type="PROSITE" id="PS51910">
    <property type="entry name" value="GH18_2"/>
    <property type="match status" value="1"/>
</dbReference>
<evidence type="ECO:0000313" key="17">
    <source>
        <dbReference type="Proteomes" id="UP000016922"/>
    </source>
</evidence>
<feature type="compositionally biased region" description="Basic and acidic residues" evidence="12">
    <location>
        <begin position="1222"/>
        <end position="1234"/>
    </location>
</feature>
<evidence type="ECO:0000256" key="4">
    <source>
        <dbReference type="ARBA" id="ARBA00022669"/>
    </source>
</evidence>
<organism evidence="16 17">
    <name type="scientific">Glarea lozoyensis (strain ATCC 20868 / MF5171)</name>
    <dbReference type="NCBI Taxonomy" id="1116229"/>
    <lineage>
        <taxon>Eukaryota</taxon>
        <taxon>Fungi</taxon>
        <taxon>Dikarya</taxon>
        <taxon>Ascomycota</taxon>
        <taxon>Pezizomycotina</taxon>
        <taxon>Leotiomycetes</taxon>
        <taxon>Helotiales</taxon>
        <taxon>Helotiaceae</taxon>
        <taxon>Glarea</taxon>
    </lineage>
</organism>
<dbReference type="SMART" id="SM00257">
    <property type="entry name" value="LysM"/>
    <property type="match status" value="2"/>
</dbReference>
<dbReference type="InterPro" id="IPR011583">
    <property type="entry name" value="Chitinase_II/V-like_cat"/>
</dbReference>
<feature type="domain" description="LysM" evidence="14">
    <location>
        <begin position="339"/>
        <end position="384"/>
    </location>
</feature>
<evidence type="ECO:0000256" key="9">
    <source>
        <dbReference type="ARBA" id="ARBA00023295"/>
    </source>
</evidence>
<feature type="domain" description="LysM" evidence="14">
    <location>
        <begin position="407"/>
        <end position="456"/>
    </location>
</feature>
<evidence type="ECO:0000256" key="11">
    <source>
        <dbReference type="RuleBase" id="RU000489"/>
    </source>
</evidence>
<dbReference type="CDD" id="cd02878">
    <property type="entry name" value="GH18_zymocin_alpha"/>
    <property type="match status" value="1"/>
</dbReference>
<protein>
    <recommendedName>
        <fullName evidence="3">chitinase</fullName>
        <ecNumber evidence="3">3.2.1.14</ecNumber>
    </recommendedName>
</protein>
<dbReference type="HOGENOM" id="CLU_002087_0_0_1"/>
<dbReference type="InterPro" id="IPR018392">
    <property type="entry name" value="LysM"/>
</dbReference>
<dbReference type="InterPro" id="IPR001223">
    <property type="entry name" value="Glyco_hydro18_cat"/>
</dbReference>
<evidence type="ECO:0000256" key="3">
    <source>
        <dbReference type="ARBA" id="ARBA00012729"/>
    </source>
</evidence>
<evidence type="ECO:0000256" key="6">
    <source>
        <dbReference type="ARBA" id="ARBA00023024"/>
    </source>
</evidence>
<comment type="catalytic activity">
    <reaction evidence="1">
        <text>Random endo-hydrolysis of N-acetyl-beta-D-glucosaminide (1-&gt;4)-beta-linkages in chitin and chitodextrins.</text>
        <dbReference type="EC" id="3.2.1.14"/>
    </reaction>
</comment>
<dbReference type="RefSeq" id="XP_008078179.1">
    <property type="nucleotide sequence ID" value="XM_008079988.1"/>
</dbReference>
<keyword evidence="10" id="KW-0624">Polysaccharide degradation</keyword>
<dbReference type="GO" id="GO:0000272">
    <property type="term" value="P:polysaccharide catabolic process"/>
    <property type="evidence" value="ECO:0007669"/>
    <property type="project" value="UniProtKB-KW"/>
</dbReference>
<dbReference type="InterPro" id="IPR001002">
    <property type="entry name" value="Chitin-bd_1"/>
</dbReference>
<dbReference type="SMART" id="SM00270">
    <property type="entry name" value="ChtBD1"/>
    <property type="match status" value="1"/>
</dbReference>
<feature type="region of interest" description="Disordered" evidence="12">
    <location>
        <begin position="1214"/>
        <end position="1254"/>
    </location>
</feature>
<evidence type="ECO:0000259" key="14">
    <source>
        <dbReference type="PROSITE" id="PS51782"/>
    </source>
</evidence>
<dbReference type="GO" id="GO:0008061">
    <property type="term" value="F:chitin binding"/>
    <property type="evidence" value="ECO:0007669"/>
    <property type="project" value="UniProtKB-KW"/>
</dbReference>
<dbReference type="CDD" id="cd00035">
    <property type="entry name" value="ChtBD1"/>
    <property type="match status" value="1"/>
</dbReference>
<dbReference type="SUPFAM" id="SSF54106">
    <property type="entry name" value="LysM domain"/>
    <property type="match status" value="1"/>
</dbReference>
<dbReference type="PANTHER" id="PTHR47700">
    <property type="entry name" value="V CHITINASE, PUTATIVE (AFU_ORTHOLOGUE AFUA_6G13720)-RELATED"/>
    <property type="match status" value="1"/>
</dbReference>
<dbReference type="Gene3D" id="3.20.20.80">
    <property type="entry name" value="Glycosidases"/>
    <property type="match status" value="1"/>
</dbReference>
<dbReference type="SUPFAM" id="SSF54556">
    <property type="entry name" value="Chitinase insertion domain"/>
    <property type="match status" value="1"/>
</dbReference>
<keyword evidence="6" id="KW-0146">Chitin degradation</keyword>
<feature type="domain" description="GH18" evidence="15">
    <location>
        <begin position="553"/>
        <end position="912"/>
    </location>
</feature>
<dbReference type="SUPFAM" id="SSF57016">
    <property type="entry name" value="Plant lectins/antimicrobial peptides"/>
    <property type="match status" value="1"/>
</dbReference>
<keyword evidence="13" id="KW-0732">Signal</keyword>
<evidence type="ECO:0000313" key="16">
    <source>
        <dbReference type="EMBL" id="EPE35192.1"/>
    </source>
</evidence>
<dbReference type="Gene3D" id="3.10.350.10">
    <property type="entry name" value="LysM domain"/>
    <property type="match status" value="2"/>
</dbReference>
<dbReference type="InterPro" id="IPR029070">
    <property type="entry name" value="Chitinase_insertion_sf"/>
</dbReference>
<dbReference type="Pfam" id="PF00187">
    <property type="entry name" value="Chitin_bind_1"/>
    <property type="match status" value="1"/>
</dbReference>
<dbReference type="InterPro" id="IPR036779">
    <property type="entry name" value="LysM_dom_sf"/>
</dbReference>
<dbReference type="Gene3D" id="3.30.60.10">
    <property type="entry name" value="Endochitinase-like"/>
    <property type="match status" value="1"/>
</dbReference>
<keyword evidence="7" id="KW-0843">Virulence</keyword>
<dbReference type="GO" id="GO:0008843">
    <property type="term" value="F:endochitinase activity"/>
    <property type="evidence" value="ECO:0007669"/>
    <property type="project" value="UniProtKB-EC"/>
</dbReference>
<dbReference type="PANTHER" id="PTHR47700:SF2">
    <property type="entry name" value="CHITINASE"/>
    <property type="match status" value="1"/>
</dbReference>
<dbReference type="Proteomes" id="UP000016922">
    <property type="component" value="Unassembled WGS sequence"/>
</dbReference>
<evidence type="ECO:0000259" key="15">
    <source>
        <dbReference type="PROSITE" id="PS51910"/>
    </source>
</evidence>
<name>S3D9N9_GLAL2</name>
<evidence type="ECO:0000256" key="2">
    <source>
        <dbReference type="ARBA" id="ARBA00008682"/>
    </source>
</evidence>
<dbReference type="GeneID" id="19469933"/>
<dbReference type="KEGG" id="glz:GLAREA_10888"/>
<evidence type="ECO:0000256" key="13">
    <source>
        <dbReference type="SAM" id="SignalP"/>
    </source>
</evidence>
<dbReference type="OrthoDB" id="73875at2759"/>
<dbReference type="SMART" id="SM00636">
    <property type="entry name" value="Glyco_18"/>
    <property type="match status" value="1"/>
</dbReference>
<dbReference type="EMBL" id="KE145355">
    <property type="protein sequence ID" value="EPE35192.1"/>
    <property type="molecule type" value="Genomic_DNA"/>
</dbReference>
<dbReference type="InterPro" id="IPR053214">
    <property type="entry name" value="LysM12-like"/>
</dbReference>
<dbReference type="PROSITE" id="PS01095">
    <property type="entry name" value="GH18_1"/>
    <property type="match status" value="1"/>
</dbReference>
<dbReference type="Pfam" id="PF01476">
    <property type="entry name" value="LysM"/>
    <property type="match status" value="1"/>
</dbReference>
<reference evidence="16 17" key="1">
    <citation type="journal article" date="2013" name="BMC Genomics">
        <title>Genomics-driven discovery of the pneumocandin biosynthetic gene cluster in the fungus Glarea lozoyensis.</title>
        <authorList>
            <person name="Chen L."/>
            <person name="Yue Q."/>
            <person name="Zhang X."/>
            <person name="Xiang M."/>
            <person name="Wang C."/>
            <person name="Li S."/>
            <person name="Che Y."/>
            <person name="Ortiz-Lopez F.J."/>
            <person name="Bills G.F."/>
            <person name="Liu X."/>
            <person name="An Z."/>
        </authorList>
    </citation>
    <scope>NUCLEOTIDE SEQUENCE [LARGE SCALE GENOMIC DNA]</scope>
    <source>
        <strain evidence="17">ATCC 20868 / MF5171</strain>
    </source>
</reference>
<dbReference type="STRING" id="1116229.S3D9N9"/>
<dbReference type="InterPro" id="IPR036861">
    <property type="entry name" value="Endochitinase-like_sf"/>
</dbReference>
<feature type="chain" id="PRO_5004507980" description="chitinase" evidence="13">
    <location>
        <begin position="23"/>
        <end position="1526"/>
    </location>
</feature>
<proteinExistence type="inferred from homology"/>
<keyword evidence="4" id="KW-0147">Chitin-binding</keyword>
<sequence length="1526" mass="164314">MYIRTLSTAGILFLYGVVIVHAAINLDGTQAVDPLKEGDPSPIGDLDTYYPDQHDCPLPCLDYGNIHSWITYLSTDRLTRCKEAMLLQFSATLPLDDPTTNVLIRSCTLTTSSPGVNSRIFSGGDVNLTNVDNPKKSNRLSRVRLGSTSACSSTGTQVPEVLEIQASGGGSRNDTSDEIAGVLLGFQKYFITRDNCDENFAFAFYGQTVASIYIGSDLAKPTALSAIKALMQQSQVSAANRTIVQRCGLQTGSTRTFGVAIDTTGDLAGVQEMAANWAKGNCVSQDNLQPSGSVKINLFNLSGPGAANNITLSSNSTLSSNGTLTGRSIAHNVKRATCRYIQVVANDGCGSLVSRCGISAADFTKFNPKANLCSTLQVKDYVCCSAGDPYTEPKPDPPKPGADGVCATHLIQNGDTCDSLSKKYGVTIDDLERWNKFKTWAWTECKAMLLGYNMCVSSGDAALPPSQAGTECGPLVPGTQRPANSATSIADLNPCPLKACCSNWGYCGVFPAHCDVHTPLAGGPGSVTPGFLSTCVSNCGVEIKLNSAAPAAFQRIGYYESYSFERDCLWLKAKNANTDGSYTHIHWAFADIDPATWKPVIKESSKGQWAEFKALKNVKRIVSLGGWAASTEPATYNIIRSAIISNRNLFASNLATFAKTEGIDGIDIDWEYPGAPDILVGGEPIGKKTDGLDYLKFLTILKQQAGTSLSVSIAAPASYWYLKGFPIDRIAAVIDYIVYMTYDLHGQWDYGNPNAYDKCDSGKCIRSHVNLTETRNSLSIITKAGVANSKIFVGEASYGRSFRMATDGCWGPMCEFTGSRTQSDAHPGRCTKTGGYLGFAEINELIRAGGVQMFHDGESNTDIILYQGDYVSYMTPTTKETRRADWKGLNFAGSIDWAVDLQSFTADDMAIPPDRPTDGEEGCVEGEDMTTNSGDLCEFSCSLGFCPTSLCRCTFEDVVSPLPDARDASNIIAWDESVVDLNRLCLFGCKYGYCPDDICTTIPTDDIVVTDDDDPNVIDYDSIDQANMKVCQLFKDRSMRDASATQCYNTACKSAIEANRAAGLPTNWGCIGRTPLNEPIPWTAVPGKSTLTAPGMCFCNNYLLNELATTIAEALPIIAQIGCYILMSAIKIVMDIGVQAIPGVGKGMDAGLDMATTAAQMAAYAYPEEEDPEGAFSWWLSPCGGTNLVPEELKKAFNILSTVAGGVSNFKVPKNVPKGSGKKGDEANPTDRAKPKPSGSGSGKNKGKCTIPKAKQSKRTINKLVEESCVDEKTVVKEWHITSVIYAANAVETLVAKPCKASWPQACHHYRSAISINPSWATLTCPPEAGATQKAVLDRDVVSAWRSNHRGNGWKNVDATPRSEKCGVDEYPPIYMLSEDSPAYVGAGTKSVGGQLARLLPGTQNSGAASMWKSMCFNIPAKEVSDRDMKDQIALDPDKKYGEVVAGDKRTFTYLGAVNVRTRPKFTISSWPASAPNDGLNNNPCWPSGRAPEDPAYALIAVDPYYTDKTRPYDYTKPYVPGQNGV</sequence>
<comment type="similarity">
    <text evidence="2">Belongs to the glycosyl hydrolase 18 family. Chitinase class V subfamily.</text>
</comment>
<evidence type="ECO:0000256" key="8">
    <source>
        <dbReference type="ARBA" id="ARBA00023277"/>
    </source>
</evidence>
<accession>S3D9N9</accession>
<evidence type="ECO:0000256" key="10">
    <source>
        <dbReference type="ARBA" id="ARBA00023326"/>
    </source>
</evidence>
<evidence type="ECO:0000256" key="5">
    <source>
        <dbReference type="ARBA" id="ARBA00022801"/>
    </source>
</evidence>
<dbReference type="OMA" id="ECGPLVP"/>
<dbReference type="SUPFAM" id="SSF51445">
    <property type="entry name" value="(Trans)glycosidases"/>
    <property type="match status" value="1"/>
</dbReference>
<dbReference type="eggNOG" id="KOG2806">
    <property type="taxonomic scope" value="Eukaryota"/>
</dbReference>
<feature type="signal peptide" evidence="13">
    <location>
        <begin position="1"/>
        <end position="22"/>
    </location>
</feature>
<gene>
    <name evidence="16" type="ORF">GLAREA_10888</name>
</gene>
<dbReference type="Pfam" id="PF00704">
    <property type="entry name" value="Glyco_hydro_18"/>
    <property type="match status" value="1"/>
</dbReference>
<keyword evidence="9 11" id="KW-0326">Glycosidase</keyword>
<dbReference type="PROSITE" id="PS51782">
    <property type="entry name" value="LYSM"/>
    <property type="match status" value="2"/>
</dbReference>
<dbReference type="Gene3D" id="3.10.50.10">
    <property type="match status" value="1"/>
</dbReference>
<keyword evidence="8" id="KW-0119">Carbohydrate metabolism</keyword>
<evidence type="ECO:0000256" key="12">
    <source>
        <dbReference type="SAM" id="MobiDB-lite"/>
    </source>
</evidence>
<dbReference type="EC" id="3.2.1.14" evidence="3"/>
<evidence type="ECO:0000256" key="1">
    <source>
        <dbReference type="ARBA" id="ARBA00000822"/>
    </source>
</evidence>
<dbReference type="CDD" id="cd00118">
    <property type="entry name" value="LysM"/>
    <property type="match status" value="1"/>
</dbReference>
<dbReference type="InterPro" id="IPR017853">
    <property type="entry name" value="GH"/>
</dbReference>